<dbReference type="InterPro" id="IPR036641">
    <property type="entry name" value="HPT_dom_sf"/>
</dbReference>
<dbReference type="InterPro" id="IPR001789">
    <property type="entry name" value="Sig_transdc_resp-reg_receiver"/>
</dbReference>
<dbReference type="GO" id="GO:0005524">
    <property type="term" value="F:ATP binding"/>
    <property type="evidence" value="ECO:0007669"/>
    <property type="project" value="UniProtKB-KW"/>
</dbReference>
<evidence type="ECO:0000256" key="14">
    <source>
        <dbReference type="PROSITE-ProRule" id="PRU00110"/>
    </source>
</evidence>
<dbReference type="PROSITE" id="PS50894">
    <property type="entry name" value="HPT"/>
    <property type="match status" value="1"/>
</dbReference>
<evidence type="ECO:0000313" key="22">
    <source>
        <dbReference type="EMBL" id="GLS88542.1"/>
    </source>
</evidence>
<evidence type="ECO:0000259" key="18">
    <source>
        <dbReference type="PROSITE" id="PS50109"/>
    </source>
</evidence>
<dbReference type="SUPFAM" id="SSF47384">
    <property type="entry name" value="Homodimeric domain of signal transducing histidine kinase"/>
    <property type="match status" value="1"/>
</dbReference>
<dbReference type="Gene3D" id="1.10.287.130">
    <property type="match status" value="1"/>
</dbReference>
<evidence type="ECO:0000256" key="15">
    <source>
        <dbReference type="PROSITE-ProRule" id="PRU00169"/>
    </source>
</evidence>
<evidence type="ECO:0000256" key="5">
    <source>
        <dbReference type="ARBA" id="ARBA00022553"/>
    </source>
</evidence>
<organism evidence="22 23">
    <name type="scientific">Cypionkella aquatica</name>
    <dbReference type="NCBI Taxonomy" id="1756042"/>
    <lineage>
        <taxon>Bacteria</taxon>
        <taxon>Pseudomonadati</taxon>
        <taxon>Pseudomonadota</taxon>
        <taxon>Alphaproteobacteria</taxon>
        <taxon>Rhodobacterales</taxon>
        <taxon>Paracoccaceae</taxon>
        <taxon>Cypionkella</taxon>
    </lineage>
</organism>
<evidence type="ECO:0000259" key="20">
    <source>
        <dbReference type="PROSITE" id="PS50885"/>
    </source>
</evidence>
<dbReference type="PROSITE" id="PS50110">
    <property type="entry name" value="RESPONSE_REGULATORY"/>
    <property type="match status" value="1"/>
</dbReference>
<dbReference type="InterPro" id="IPR003594">
    <property type="entry name" value="HATPase_dom"/>
</dbReference>
<dbReference type="InterPro" id="IPR038188">
    <property type="entry name" value="TorS_sensor_sf"/>
</dbReference>
<dbReference type="InterPro" id="IPR014302">
    <property type="entry name" value="Sig_transdc_His_kinase_TorS"/>
</dbReference>
<comment type="catalytic activity">
    <reaction evidence="1">
        <text>ATP + protein L-histidine = ADP + protein N-phospho-L-histidine.</text>
        <dbReference type="EC" id="2.7.13.3"/>
    </reaction>
</comment>
<evidence type="ECO:0000256" key="13">
    <source>
        <dbReference type="ARBA" id="ARBA00023136"/>
    </source>
</evidence>
<keyword evidence="7 17" id="KW-0812">Transmembrane</keyword>
<dbReference type="CDD" id="cd00082">
    <property type="entry name" value="HisKA"/>
    <property type="match status" value="1"/>
</dbReference>
<dbReference type="InterPro" id="IPR004358">
    <property type="entry name" value="Sig_transdc_His_kin-like_C"/>
</dbReference>
<dbReference type="Pfam" id="PF00672">
    <property type="entry name" value="HAMP"/>
    <property type="match status" value="1"/>
</dbReference>
<evidence type="ECO:0000256" key="8">
    <source>
        <dbReference type="ARBA" id="ARBA00022741"/>
    </source>
</evidence>
<dbReference type="SMART" id="SM00387">
    <property type="entry name" value="HATPase_c"/>
    <property type="match status" value="1"/>
</dbReference>
<dbReference type="InterPro" id="IPR036890">
    <property type="entry name" value="HATPase_C_sf"/>
</dbReference>
<dbReference type="SMART" id="SM00304">
    <property type="entry name" value="HAMP"/>
    <property type="match status" value="1"/>
</dbReference>
<dbReference type="SMART" id="SM00388">
    <property type="entry name" value="HisKA"/>
    <property type="match status" value="1"/>
</dbReference>
<keyword evidence="4" id="KW-1003">Cell membrane</keyword>
<dbReference type="Gene3D" id="1.20.58.920">
    <property type="match status" value="1"/>
</dbReference>
<evidence type="ECO:0000256" key="3">
    <source>
        <dbReference type="ARBA" id="ARBA00012438"/>
    </source>
</evidence>
<accession>A0AA37U372</accession>
<feature type="modified residue" description="Phosphohistidine" evidence="14">
    <location>
        <position position="893"/>
    </location>
</feature>
<dbReference type="EMBL" id="BSPP01000013">
    <property type="protein sequence ID" value="GLS88542.1"/>
    <property type="molecule type" value="Genomic_DNA"/>
</dbReference>
<comment type="caution">
    <text evidence="22">The sequence shown here is derived from an EMBL/GenBank/DDBJ whole genome shotgun (WGS) entry which is preliminary data.</text>
</comment>
<dbReference type="AlphaFoldDB" id="A0AA37U372"/>
<feature type="domain" description="HAMP" evidence="20">
    <location>
        <begin position="370"/>
        <end position="422"/>
    </location>
</feature>
<dbReference type="InterPro" id="IPR011006">
    <property type="entry name" value="CheY-like_superfamily"/>
</dbReference>
<dbReference type="Pfam" id="PF00072">
    <property type="entry name" value="Response_reg"/>
    <property type="match status" value="1"/>
</dbReference>
<dbReference type="EC" id="2.7.13.3" evidence="3"/>
<evidence type="ECO:0000256" key="17">
    <source>
        <dbReference type="SAM" id="Phobius"/>
    </source>
</evidence>
<name>A0AA37U372_9RHOB</name>
<gene>
    <name evidence="22" type="ORF">GCM10010873_35160</name>
</gene>
<dbReference type="PRINTS" id="PR00344">
    <property type="entry name" value="BCTRLSENSOR"/>
</dbReference>
<dbReference type="PIRSF" id="PIRSF036437">
    <property type="entry name" value="HK_TorS"/>
    <property type="match status" value="1"/>
</dbReference>
<reference evidence="22 23" key="1">
    <citation type="journal article" date="2014" name="Int. J. Syst. Evol. Microbiol.">
        <title>Complete genome sequence of Corynebacterium casei LMG S-19264T (=DSM 44701T), isolated from a smear-ripened cheese.</title>
        <authorList>
            <consortium name="US DOE Joint Genome Institute (JGI-PGF)"/>
            <person name="Walter F."/>
            <person name="Albersmeier A."/>
            <person name="Kalinowski J."/>
            <person name="Ruckert C."/>
        </authorList>
    </citation>
    <scope>NUCLEOTIDE SEQUENCE [LARGE SCALE GENOMIC DNA]</scope>
    <source>
        <strain evidence="22 23">NBRC 111766</strain>
    </source>
</reference>
<feature type="domain" description="Response regulatory" evidence="19">
    <location>
        <begin position="722"/>
        <end position="840"/>
    </location>
</feature>
<evidence type="ECO:0000259" key="19">
    <source>
        <dbReference type="PROSITE" id="PS50110"/>
    </source>
</evidence>
<feature type="transmembrane region" description="Helical" evidence="17">
    <location>
        <begin position="348"/>
        <end position="368"/>
    </location>
</feature>
<evidence type="ECO:0000256" key="2">
    <source>
        <dbReference type="ARBA" id="ARBA00004651"/>
    </source>
</evidence>
<keyword evidence="9 22" id="KW-0418">Kinase</keyword>
<dbReference type="Pfam" id="PF02518">
    <property type="entry name" value="HATPase_c"/>
    <property type="match status" value="1"/>
</dbReference>
<dbReference type="PROSITE" id="PS50109">
    <property type="entry name" value="HIS_KIN"/>
    <property type="match status" value="1"/>
</dbReference>
<evidence type="ECO:0000256" key="12">
    <source>
        <dbReference type="ARBA" id="ARBA00023012"/>
    </source>
</evidence>
<keyword evidence="13 17" id="KW-0472">Membrane</keyword>
<feature type="modified residue" description="4-aspartylphosphate" evidence="15">
    <location>
        <position position="771"/>
    </location>
</feature>
<dbReference type="Gene3D" id="1.20.120.160">
    <property type="entry name" value="HPT domain"/>
    <property type="match status" value="1"/>
</dbReference>
<keyword evidence="10" id="KW-0067">ATP-binding</keyword>
<dbReference type="InterPro" id="IPR003660">
    <property type="entry name" value="HAMP_dom"/>
</dbReference>
<dbReference type="Gene3D" id="6.10.340.10">
    <property type="match status" value="1"/>
</dbReference>
<keyword evidence="12" id="KW-0902">Two-component regulatory system</keyword>
<feature type="domain" description="Histidine kinase" evidence="18">
    <location>
        <begin position="479"/>
        <end position="699"/>
    </location>
</feature>
<dbReference type="SUPFAM" id="SSF52172">
    <property type="entry name" value="CheY-like"/>
    <property type="match status" value="1"/>
</dbReference>
<evidence type="ECO:0000256" key="16">
    <source>
        <dbReference type="SAM" id="Coils"/>
    </source>
</evidence>
<dbReference type="FunFam" id="3.30.565.10:FF:000010">
    <property type="entry name" value="Sensor histidine kinase RcsC"/>
    <property type="match status" value="1"/>
</dbReference>
<evidence type="ECO:0000256" key="1">
    <source>
        <dbReference type="ARBA" id="ARBA00000085"/>
    </source>
</evidence>
<evidence type="ECO:0000259" key="21">
    <source>
        <dbReference type="PROSITE" id="PS50894"/>
    </source>
</evidence>
<keyword evidence="11 17" id="KW-1133">Transmembrane helix</keyword>
<evidence type="ECO:0000256" key="4">
    <source>
        <dbReference type="ARBA" id="ARBA00022475"/>
    </source>
</evidence>
<dbReference type="Proteomes" id="UP001157355">
    <property type="component" value="Unassembled WGS sequence"/>
</dbReference>
<dbReference type="SUPFAM" id="SSF55874">
    <property type="entry name" value="ATPase domain of HSP90 chaperone/DNA topoisomerase II/histidine kinase"/>
    <property type="match status" value="1"/>
</dbReference>
<dbReference type="InterPro" id="IPR008207">
    <property type="entry name" value="Sig_transdc_His_kin_Hpt_dom"/>
</dbReference>
<dbReference type="GO" id="GO:0000155">
    <property type="term" value="F:phosphorelay sensor kinase activity"/>
    <property type="evidence" value="ECO:0007669"/>
    <property type="project" value="InterPro"/>
</dbReference>
<dbReference type="CDD" id="cd16172">
    <property type="entry name" value="TorS_sensor_domain"/>
    <property type="match status" value="1"/>
</dbReference>
<keyword evidence="8" id="KW-0547">Nucleotide-binding</keyword>
<dbReference type="GO" id="GO:0005886">
    <property type="term" value="C:plasma membrane"/>
    <property type="evidence" value="ECO:0007669"/>
    <property type="project" value="UniProtKB-SubCell"/>
</dbReference>
<evidence type="ECO:0000256" key="9">
    <source>
        <dbReference type="ARBA" id="ARBA00022777"/>
    </source>
</evidence>
<dbReference type="Pfam" id="PF00512">
    <property type="entry name" value="HisKA"/>
    <property type="match status" value="1"/>
</dbReference>
<keyword evidence="23" id="KW-1185">Reference proteome</keyword>
<dbReference type="CDD" id="cd16922">
    <property type="entry name" value="HATPase_EvgS-ArcB-TorS-like"/>
    <property type="match status" value="1"/>
</dbReference>
<dbReference type="InterPro" id="IPR036097">
    <property type="entry name" value="HisK_dim/P_sf"/>
</dbReference>
<evidence type="ECO:0000256" key="10">
    <source>
        <dbReference type="ARBA" id="ARBA00022840"/>
    </source>
</evidence>
<dbReference type="CDD" id="cd17546">
    <property type="entry name" value="REC_hyHK_CKI1_RcsC-like"/>
    <property type="match status" value="1"/>
</dbReference>
<evidence type="ECO:0000313" key="23">
    <source>
        <dbReference type="Proteomes" id="UP001157355"/>
    </source>
</evidence>
<dbReference type="InterPro" id="IPR005467">
    <property type="entry name" value="His_kinase_dom"/>
</dbReference>
<dbReference type="SMART" id="SM00448">
    <property type="entry name" value="REC"/>
    <property type="match status" value="1"/>
</dbReference>
<comment type="subcellular location">
    <subcellularLocation>
        <location evidence="2">Cell membrane</location>
        <topology evidence="2">Multi-pass membrane protein</topology>
    </subcellularLocation>
</comment>
<feature type="coiled-coil region" evidence="16">
    <location>
        <begin position="420"/>
        <end position="451"/>
    </location>
</feature>
<evidence type="ECO:0000256" key="11">
    <source>
        <dbReference type="ARBA" id="ARBA00022989"/>
    </source>
</evidence>
<dbReference type="InterPro" id="IPR037952">
    <property type="entry name" value="Sensor_TorS"/>
</dbReference>
<evidence type="ECO:0000256" key="6">
    <source>
        <dbReference type="ARBA" id="ARBA00022679"/>
    </source>
</evidence>
<dbReference type="PANTHER" id="PTHR45339">
    <property type="entry name" value="HYBRID SIGNAL TRANSDUCTION HISTIDINE KINASE J"/>
    <property type="match status" value="1"/>
</dbReference>
<dbReference type="Gene3D" id="3.40.50.2300">
    <property type="match status" value="1"/>
</dbReference>
<dbReference type="SUPFAM" id="SSF47226">
    <property type="entry name" value="Histidine-containing phosphotransfer domain, HPT domain"/>
    <property type="match status" value="1"/>
</dbReference>
<dbReference type="RefSeq" id="WP_284326683.1">
    <property type="nucleotide sequence ID" value="NZ_BSPP01000013.1"/>
</dbReference>
<dbReference type="Pfam" id="PF01627">
    <property type="entry name" value="Hpt"/>
    <property type="match status" value="1"/>
</dbReference>
<dbReference type="PANTHER" id="PTHR45339:SF1">
    <property type="entry name" value="HYBRID SIGNAL TRANSDUCTION HISTIDINE KINASE J"/>
    <property type="match status" value="1"/>
</dbReference>
<keyword evidence="16" id="KW-0175">Coiled coil</keyword>
<feature type="domain" description="HPt" evidence="21">
    <location>
        <begin position="854"/>
        <end position="954"/>
    </location>
</feature>
<proteinExistence type="predicted"/>
<dbReference type="Gene3D" id="3.30.565.10">
    <property type="entry name" value="Histidine kinase-like ATPase, C-terminal domain"/>
    <property type="match status" value="1"/>
</dbReference>
<keyword evidence="5 15" id="KW-0597">Phosphoprotein</keyword>
<protein>
    <recommendedName>
        <fullName evidence="3">histidine kinase</fullName>
        <ecNumber evidence="3">2.7.13.3</ecNumber>
    </recommendedName>
</protein>
<dbReference type="Pfam" id="PF21689">
    <property type="entry name" value="TorS_sensor_domain"/>
    <property type="match status" value="1"/>
</dbReference>
<dbReference type="InterPro" id="IPR003661">
    <property type="entry name" value="HisK_dim/P_dom"/>
</dbReference>
<evidence type="ECO:0000256" key="7">
    <source>
        <dbReference type="ARBA" id="ARBA00022692"/>
    </source>
</evidence>
<sequence length="963" mass="103043">MLHKSSPSRVSLGRMLLMAFLVIAGLPTLTGVLGWIELQKVARNQTNVIKQTIPAISEMRGFTEEISRIVVVAPELAAVTTEAARRERAGYLFGQADALKQRVARYESTGDVIPAGLEQAEADVRKGIERLDRLVQDRIIAIAAQSARLHAGLTATTELLEIADTLVANAQMGTSAVISSLYDLEDTGPDSNKRLDTLDKLIEVDLFRQGQMSEMRSQIGEVGLVLNRIATVQNPAELMQVQAELQSRINIVTRRILAVNDPIRAQRALALLQMIRPSAAPPPDAADMFSLTKGILDLNRLIAGAQTGVREAAVRLEREAQTLADQISGRAVLAGSEASAAIRSTQQLYVWGSLAALVISLAVVWVYVRGNITRRLDALSATMTRLAHGEEVGRVTPEGTDEIAEMEAAVEVFRLQGIENHALEAERDQNLAELRRHRLELQLLVAEQTKQLRGEVSAHAEARKQAEAADRAKSEFLAMMSHEIRTPMNGVLGMLRNLGRDGLSVRQQAHLRAAHASGEGLMVILNDILDYSKIEAGAASLAEVTFAPATLLQDIVGLMRPSAQEKGLVLRLDLPAALPMAVVGDMGKLRQILFNLVSNAVKFTQQGEICVSVASQAKAGGAILTFAVADTGKGIAEAAQDRIFGVFEQEDAQTARRYGGTGLGLAICRRFADAMGASLTVQSAPAAGSIFTLVAGFQLGKVADLPVDSVEMPLRTHGQKLHALVVEDNDINQMVIQTYLEDMGHQVHVVASAEAALQVLAGTRFDVILMDVNLPGLSGTEATRIIRSNADPRIASLPIIGVSAHVQTADRLENLQAGMSAILPKPLSFNSLSAALLEVVPDRHVLSDLAADMGAKQACGLARMFLDTISKSLKDIAAAAAARDYVDLARAAHNLKGAAGNFDLPVLAAHLAKIEVAAKLGSSSQLVSCLDQLPDLAKQSCLAIETALAVLDPKRQPSCAVNT</sequence>
<keyword evidence="6" id="KW-0808">Transferase</keyword>
<dbReference type="PROSITE" id="PS50885">
    <property type="entry name" value="HAMP"/>
    <property type="match status" value="1"/>
</dbReference>